<comment type="caution">
    <text evidence="1">The sequence shown here is derived from an EMBL/GenBank/DDBJ whole genome shotgun (WGS) entry which is preliminary data.</text>
</comment>
<dbReference type="AlphaFoldDB" id="A0A934SVP1"/>
<name>A0A934SVP1_9BURK</name>
<evidence type="ECO:0000313" key="1">
    <source>
        <dbReference type="EMBL" id="MBK4736612.1"/>
    </source>
</evidence>
<reference evidence="1" key="1">
    <citation type="submission" date="2021-01" db="EMBL/GenBank/DDBJ databases">
        <title>Genome sequence of strain Noviherbaspirillum sp. DKR-6.</title>
        <authorList>
            <person name="Chaudhary D.K."/>
        </authorList>
    </citation>
    <scope>NUCLEOTIDE SEQUENCE</scope>
    <source>
        <strain evidence="1">DKR-6</strain>
    </source>
</reference>
<keyword evidence="2" id="KW-1185">Reference proteome</keyword>
<gene>
    <name evidence="1" type="ORF">JJB74_18460</name>
</gene>
<dbReference type="RefSeq" id="WP_200594220.1">
    <property type="nucleotide sequence ID" value="NZ_JAEPBG010000008.1"/>
</dbReference>
<dbReference type="Proteomes" id="UP000622890">
    <property type="component" value="Unassembled WGS sequence"/>
</dbReference>
<evidence type="ECO:0000313" key="2">
    <source>
        <dbReference type="Proteomes" id="UP000622890"/>
    </source>
</evidence>
<sequence length="141" mass="15557">MEKSADILIWLVVPLLLLLPFAVHAETVRCKTELRRLCDSAQVCTRTTEIHPVIEYIVDLKEDQSSARITKIVGGKRMANWKAMNASTSTSTDHLYAAPEAKNGRFSLSKNFVTFSYSVAQRIGKDVGEANEVGLCLTGAQ</sequence>
<accession>A0A934SVP1</accession>
<protein>
    <submittedName>
        <fullName evidence="1">Uncharacterized protein</fullName>
    </submittedName>
</protein>
<proteinExistence type="predicted"/>
<dbReference type="EMBL" id="JAEPBG010000008">
    <property type="protein sequence ID" value="MBK4736612.1"/>
    <property type="molecule type" value="Genomic_DNA"/>
</dbReference>
<organism evidence="1 2">
    <name type="scientific">Noviherbaspirillum pedocola</name>
    <dbReference type="NCBI Taxonomy" id="2801341"/>
    <lineage>
        <taxon>Bacteria</taxon>
        <taxon>Pseudomonadati</taxon>
        <taxon>Pseudomonadota</taxon>
        <taxon>Betaproteobacteria</taxon>
        <taxon>Burkholderiales</taxon>
        <taxon>Oxalobacteraceae</taxon>
        <taxon>Noviherbaspirillum</taxon>
    </lineage>
</organism>